<proteinExistence type="predicted"/>
<name>A0ABW1SQJ5_9LACO</name>
<protein>
    <submittedName>
        <fullName evidence="2">Uncharacterized protein</fullName>
    </submittedName>
</protein>
<dbReference type="EMBL" id="JBHSSK010000009">
    <property type="protein sequence ID" value="MFC6206627.1"/>
    <property type="molecule type" value="Genomic_DNA"/>
</dbReference>
<feature type="region of interest" description="Disordered" evidence="1">
    <location>
        <begin position="136"/>
        <end position="185"/>
    </location>
</feature>
<accession>A0ABW1SQJ5</accession>
<keyword evidence="3" id="KW-1185">Reference proteome</keyword>
<comment type="caution">
    <text evidence="2">The sequence shown here is derived from an EMBL/GenBank/DDBJ whole genome shotgun (WGS) entry which is preliminary data.</text>
</comment>
<reference evidence="3" key="1">
    <citation type="journal article" date="2019" name="Int. J. Syst. Evol. Microbiol.">
        <title>The Global Catalogue of Microorganisms (GCM) 10K type strain sequencing project: providing services to taxonomists for standard genome sequencing and annotation.</title>
        <authorList>
            <consortium name="The Broad Institute Genomics Platform"/>
            <consortium name="The Broad Institute Genome Sequencing Center for Infectious Disease"/>
            <person name="Wu L."/>
            <person name="Ma J."/>
        </authorList>
    </citation>
    <scope>NUCLEOTIDE SEQUENCE [LARGE SCALE GENOMIC DNA]</scope>
    <source>
        <strain evidence="3">CCM 8905</strain>
    </source>
</reference>
<sequence length="403" mass="43762">MMHKLVKTLSVAALLAAGIGGGLVTVDGSANAAKLHTVKWNKKMKMHKMALTPKSRTKKAYTLKKVHGKKYTFKTAYNLKYKKYNMVYKTQRHAKIDNTIYYYVTGFNGYYTGKRAHGAWIAKNCLESYGTAPKQTKKRASATTAKAKANATKKTTGKATATSSKTSSKTTGSKTSSSKNATSSKSGSMYIASTKHITWSQWLNLPAFGKEGNGITLYNVDNVPYDEDGFPYVSNKMASSSPIVVTQLKSEFTASAYAAIPDKANTYYLGDKNALYHPTNPEVGQAIRDKIPSDTNFDNSKQSQAEAGSRVGYISSNGYIIDLKPGDSEGIIMWAGTYGNVPLTDLQRNSYTMTSANTSIATVPSSTTDGKFNIVGHSKGSTSITVRSVNNPNLSERIDVHVQ</sequence>
<dbReference type="RefSeq" id="WP_125691248.1">
    <property type="nucleotide sequence ID" value="NZ_JBHSSK010000009.1"/>
</dbReference>
<feature type="compositionally biased region" description="Low complexity" evidence="1">
    <location>
        <begin position="141"/>
        <end position="185"/>
    </location>
</feature>
<dbReference type="Proteomes" id="UP001596254">
    <property type="component" value="Unassembled WGS sequence"/>
</dbReference>
<evidence type="ECO:0000256" key="1">
    <source>
        <dbReference type="SAM" id="MobiDB-lite"/>
    </source>
</evidence>
<evidence type="ECO:0000313" key="3">
    <source>
        <dbReference type="Proteomes" id="UP001596254"/>
    </source>
</evidence>
<evidence type="ECO:0000313" key="2">
    <source>
        <dbReference type="EMBL" id="MFC6206627.1"/>
    </source>
</evidence>
<organism evidence="2 3">
    <name type="scientific">Levilactobacillus tongjiangensis</name>
    <dbReference type="NCBI Taxonomy" id="2486023"/>
    <lineage>
        <taxon>Bacteria</taxon>
        <taxon>Bacillati</taxon>
        <taxon>Bacillota</taxon>
        <taxon>Bacilli</taxon>
        <taxon>Lactobacillales</taxon>
        <taxon>Lactobacillaceae</taxon>
        <taxon>Levilactobacillus</taxon>
    </lineage>
</organism>
<gene>
    <name evidence="2" type="ORF">ACFP1G_03915</name>
</gene>